<evidence type="ECO:0000313" key="4">
    <source>
        <dbReference type="Proteomes" id="UP001649230"/>
    </source>
</evidence>
<dbReference type="SUPFAM" id="SSF46955">
    <property type="entry name" value="Putative DNA-binding domain"/>
    <property type="match status" value="1"/>
</dbReference>
<dbReference type="InterPro" id="IPR047057">
    <property type="entry name" value="MerR_fam"/>
</dbReference>
<dbReference type="PANTHER" id="PTHR30204">
    <property type="entry name" value="REDOX-CYCLING DRUG-SENSING TRANSCRIPTIONAL ACTIVATOR SOXR"/>
    <property type="match status" value="1"/>
</dbReference>
<dbReference type="CDD" id="cd01106">
    <property type="entry name" value="HTH_TipAL-Mta"/>
    <property type="match status" value="1"/>
</dbReference>
<sequence>MLYTVKQLSALSHVTIKTLHHYHKIGLLIPREISDAGYRLYGAAELERLQQILFYRELEFPLEQVKVLLEVEPDRLTILSSQKKLLESRKQRLERFILTLEESIACEIKEETMEHSSMFKGFDTEEEWNDALAEQRQYVKETYDYDLLENVTIDTAEMNEQAAEAVRFMNSMKKHLLEGSKHDSEEVRLLIGEHLSFLSSHGHASSPADFAVQTRFFLGDDFHQRMLEDQQTGLSYYLCMAAEAYAAASQG</sequence>
<evidence type="ECO:0000259" key="2">
    <source>
        <dbReference type="PROSITE" id="PS50937"/>
    </source>
</evidence>
<protein>
    <submittedName>
        <fullName evidence="3">MerR family transcriptional regulator</fullName>
    </submittedName>
</protein>
<name>A0ABY3SJG7_9BACL</name>
<dbReference type="RefSeq" id="WP_235120009.1">
    <property type="nucleotide sequence ID" value="NZ_CP090978.1"/>
</dbReference>
<dbReference type="Proteomes" id="UP001649230">
    <property type="component" value="Chromosome"/>
</dbReference>
<reference evidence="3 4" key="1">
    <citation type="journal article" date="2024" name="Int. J. Syst. Evol. Microbiol.">
        <title>Paenibacillus hexagrammi sp. nov., a novel bacterium isolated from the gut content of Hexagrammos agrammus.</title>
        <authorList>
            <person name="Jung H.K."/>
            <person name="Kim D.G."/>
            <person name="Zin H."/>
            <person name="Park J."/>
            <person name="Jung H."/>
            <person name="Kim Y.O."/>
            <person name="Kong H.J."/>
            <person name="Kim J.W."/>
            <person name="Kim Y.S."/>
        </authorList>
    </citation>
    <scope>NUCLEOTIDE SEQUENCE [LARGE SCALE GENOMIC DNA]</scope>
    <source>
        <strain evidence="3 4">YPD9-1</strain>
    </source>
</reference>
<dbReference type="InterPro" id="IPR000551">
    <property type="entry name" value="MerR-type_HTH_dom"/>
</dbReference>
<dbReference type="PROSITE" id="PS50937">
    <property type="entry name" value="HTH_MERR_2"/>
    <property type="match status" value="1"/>
</dbReference>
<evidence type="ECO:0000313" key="3">
    <source>
        <dbReference type="EMBL" id="UJF33628.1"/>
    </source>
</evidence>
<keyword evidence="4" id="KW-1185">Reference proteome</keyword>
<dbReference type="EMBL" id="CP090978">
    <property type="protein sequence ID" value="UJF33628.1"/>
    <property type="molecule type" value="Genomic_DNA"/>
</dbReference>
<dbReference type="Gene3D" id="1.10.1660.10">
    <property type="match status" value="1"/>
</dbReference>
<feature type="domain" description="HTH merR-type" evidence="2">
    <location>
        <begin position="2"/>
        <end position="71"/>
    </location>
</feature>
<keyword evidence="1" id="KW-0238">DNA-binding</keyword>
<dbReference type="SMART" id="SM00422">
    <property type="entry name" value="HTH_MERR"/>
    <property type="match status" value="1"/>
</dbReference>
<organism evidence="3 4">
    <name type="scientific">Paenibacillus hexagrammi</name>
    <dbReference type="NCBI Taxonomy" id="2908839"/>
    <lineage>
        <taxon>Bacteria</taxon>
        <taxon>Bacillati</taxon>
        <taxon>Bacillota</taxon>
        <taxon>Bacilli</taxon>
        <taxon>Bacillales</taxon>
        <taxon>Paenibacillaceae</taxon>
        <taxon>Paenibacillus</taxon>
    </lineage>
</organism>
<proteinExistence type="predicted"/>
<dbReference type="Pfam" id="PF13411">
    <property type="entry name" value="MerR_1"/>
    <property type="match status" value="1"/>
</dbReference>
<evidence type="ECO:0000256" key="1">
    <source>
        <dbReference type="ARBA" id="ARBA00023125"/>
    </source>
</evidence>
<gene>
    <name evidence="3" type="ORF">L0M14_29805</name>
</gene>
<accession>A0ABY3SJG7</accession>
<dbReference type="PANTHER" id="PTHR30204:SF90">
    <property type="entry name" value="HTH-TYPE TRANSCRIPTIONAL ACTIVATOR MTA"/>
    <property type="match status" value="1"/>
</dbReference>
<dbReference type="InterPro" id="IPR009061">
    <property type="entry name" value="DNA-bd_dom_put_sf"/>
</dbReference>